<proteinExistence type="inferred from homology"/>
<evidence type="ECO:0000259" key="4">
    <source>
        <dbReference type="PROSITE" id="PS51747"/>
    </source>
</evidence>
<dbReference type="Gene3D" id="1.10.150.50">
    <property type="entry name" value="Transcription Factor, Ets-1"/>
    <property type="match status" value="1"/>
</dbReference>
<gene>
    <name evidence="6" type="ORF">pipiens_005906</name>
</gene>
<feature type="region of interest" description="Disordered" evidence="3">
    <location>
        <begin position="375"/>
        <end position="434"/>
    </location>
</feature>
<comment type="subcellular location">
    <subcellularLocation>
        <location evidence="2">Nucleus</location>
    </subcellularLocation>
</comment>
<dbReference type="EMBL" id="JBEHCU010002451">
    <property type="protein sequence ID" value="KAL1402824.1"/>
    <property type="molecule type" value="Genomic_DNA"/>
</dbReference>
<feature type="region of interest" description="Disordered" evidence="3">
    <location>
        <begin position="1"/>
        <end position="21"/>
    </location>
</feature>
<dbReference type="InterPro" id="IPR013761">
    <property type="entry name" value="SAM/pointed_sf"/>
</dbReference>
<evidence type="ECO:0000313" key="7">
    <source>
        <dbReference type="Proteomes" id="UP001562425"/>
    </source>
</evidence>
<dbReference type="SUPFAM" id="SSF47769">
    <property type="entry name" value="SAM/Pointed domain"/>
    <property type="match status" value="1"/>
</dbReference>
<feature type="compositionally biased region" description="Polar residues" evidence="3">
    <location>
        <begin position="1"/>
        <end position="11"/>
    </location>
</feature>
<keyword evidence="2" id="KW-0238">DNA-binding</keyword>
<comment type="similarity">
    <text evidence="1">Belongs to the grh/CP2 family. CP2 subfamily.</text>
</comment>
<dbReference type="SUPFAM" id="SSF53927">
    <property type="entry name" value="Cytidine deaminase-like"/>
    <property type="match status" value="1"/>
</dbReference>
<keyword evidence="7" id="KW-1185">Reference proteome</keyword>
<evidence type="ECO:0000259" key="5">
    <source>
        <dbReference type="PROSITE" id="PS51968"/>
    </source>
</evidence>
<feature type="compositionally biased region" description="Polar residues" evidence="3">
    <location>
        <begin position="375"/>
        <end position="391"/>
    </location>
</feature>
<name>A0ABD1DWZ2_CULPP</name>
<sequence length="1175" mass="128571">MADNLGQSSNPKRARIMPAEEEDRKEDLTLIESVMADEFTEAVKLIDVYVGRIADLRHISKLISALGGCLPIPARLQHLKRVGRDGQIILAEATELVKLLEREGFMEHDSGVGDGLGKYFKSKKLDEELVESLYTDLTVQKVAKDAPRLRWQYEEANGHWPCKFHPNKYVENLFKNTVFNETERKFHQQIMSAALFLAQNHEGKPFGICVNPKLKRIAAIGVGKSEEHPIMHCPMVLIDNVAVSQEGGVWHRSFRHDPEAERDYILGGIELDYIRLLAVTFPDIRFGAEPIKSAADVKLHELPTHDDNLAKYGPYLCTGYDVYLTHEPCIMCAMALTHSRVRRVFFHRKTSRGALGSITKVHCISQNYNLDNDDNYSGSPNNFQDYRNNFVDSPPDSKEAWPVEYSKMQSGLVPASTSNSNNNNNNAGPNNSTSNANSAVAAVAAAAAAVAAAQQQEGGAPYSGVVMPTRKRRIEWMSAHHQDQEENDSSEPKIASTDKERETRRKGSMRWPEELDLDLSNELSGNGYDSLLNFPSGSQSNLGGNGNVGNGGNVQQNSVGNGLVGGMGGGAAGNVTALQNFMHANRYDSSGNINQASDGVPRPEHIHNDNRFQYVLAAATSIATKNNEESLTYLNQGQSYEIKLKKLGDLSPFRGKILKSIIKICFHERRLQYMEREQMQLWQASRPGERILDVDIPLSYGLIQVQPNSSSLLNTMEVYWDPMKEVGVYIKVNCISTEFTPKKHGGEKGVPFRIQVETFLDSTLNDTSGTSSGGLDSPVRPLHAAACQIKVFKLKGADRKHKQDREKILKRPPAEQEKFQRSCECTILTDITTESMLTPLVGSYSPEHIKRNISPILVATTPTSPVHINKFENIMSSFGATVTGTGANPPKSVSMATVAAVAAAVSSNPIGISNVSSTNGLCKLMDQNALSPTTQNSVEMDDFVPAITKESGPAMLTQWLNYHRLGAYSKTFSQFSGSDLLRMSKDDLCKICGLADGIRMFNILHSKAIAPRLTIYVCFEGTMYHAIYLHGNTISELVHKLQKIPGFTDVLQGMNSSDNSGSPWLGNYQRAMKSSAAAVGAGSGGPKYSGGVTISDAHTSIPSPSSPISSSSMPPRINLLVNGPNGVHVLLTEDVLNNIKDESLFQLEVKPNGNVLMKAVAAVGSSGGGGENDMN</sequence>
<feature type="compositionally biased region" description="Low complexity" evidence="3">
    <location>
        <begin position="1100"/>
        <end position="1114"/>
    </location>
</feature>
<feature type="region of interest" description="Disordered" evidence="3">
    <location>
        <begin position="479"/>
        <end position="510"/>
    </location>
</feature>
<keyword evidence="2" id="KW-0539">Nucleus</keyword>
<dbReference type="InterPro" id="IPR016193">
    <property type="entry name" value="Cytidine_deaminase-like"/>
</dbReference>
<evidence type="ECO:0000256" key="3">
    <source>
        <dbReference type="SAM" id="MobiDB-lite"/>
    </source>
</evidence>
<dbReference type="CDD" id="cd09537">
    <property type="entry name" value="SAM_CP2-like"/>
    <property type="match status" value="1"/>
</dbReference>
<dbReference type="InterPro" id="IPR002125">
    <property type="entry name" value="CMP_dCMP_dom"/>
</dbReference>
<evidence type="ECO:0000256" key="2">
    <source>
        <dbReference type="PROSITE-ProRule" id="PRU01313"/>
    </source>
</evidence>
<dbReference type="InterPro" id="IPR007604">
    <property type="entry name" value="CP2"/>
</dbReference>
<feature type="domain" description="Grh/CP2 DB" evidence="5">
    <location>
        <begin position="608"/>
        <end position="867"/>
    </location>
</feature>
<dbReference type="GO" id="GO:0005634">
    <property type="term" value="C:nucleus"/>
    <property type="evidence" value="ECO:0007669"/>
    <property type="project" value="UniProtKB-SubCell"/>
</dbReference>
<evidence type="ECO:0000313" key="6">
    <source>
        <dbReference type="EMBL" id="KAL1402824.1"/>
    </source>
</evidence>
<dbReference type="GO" id="GO:0003677">
    <property type="term" value="F:DNA binding"/>
    <property type="evidence" value="ECO:0007669"/>
    <property type="project" value="UniProtKB-KW"/>
</dbReference>
<feature type="compositionally biased region" description="Basic and acidic residues" evidence="3">
    <location>
        <begin position="496"/>
        <end position="505"/>
    </location>
</feature>
<comment type="caution">
    <text evidence="6">The sequence shown here is derived from an EMBL/GenBank/DDBJ whole genome shotgun (WGS) entry which is preliminary data.</text>
</comment>
<dbReference type="PROSITE" id="PS51747">
    <property type="entry name" value="CYT_DCMP_DEAMINASES_2"/>
    <property type="match status" value="1"/>
</dbReference>
<accession>A0ABD1DWZ2</accession>
<dbReference type="Pfam" id="PF18016">
    <property type="entry name" value="SAM_3"/>
    <property type="match status" value="1"/>
</dbReference>
<evidence type="ECO:0000256" key="1">
    <source>
        <dbReference type="ARBA" id="ARBA00010852"/>
    </source>
</evidence>
<dbReference type="InterPro" id="IPR041418">
    <property type="entry name" value="SAM_3"/>
</dbReference>
<dbReference type="PANTHER" id="PTHR11037">
    <property type="entry name" value="TRANSCRIPTION FACTOR CP2"/>
    <property type="match status" value="1"/>
</dbReference>
<dbReference type="PROSITE" id="PS51968">
    <property type="entry name" value="GRH_CP2_DB"/>
    <property type="match status" value="1"/>
</dbReference>
<feature type="compositionally biased region" description="Low complexity" evidence="3">
    <location>
        <begin position="413"/>
        <end position="434"/>
    </location>
</feature>
<feature type="domain" description="CMP/dCMP-type deaminase" evidence="4">
    <location>
        <begin position="249"/>
        <end position="358"/>
    </location>
</feature>
<dbReference type="Pfam" id="PF04516">
    <property type="entry name" value="CP2"/>
    <property type="match status" value="1"/>
</dbReference>
<feature type="region of interest" description="Disordered" evidence="3">
    <location>
        <begin position="1093"/>
        <end position="1114"/>
    </location>
</feature>
<dbReference type="Pfam" id="PF00383">
    <property type="entry name" value="dCMP_cyt_deam_1"/>
    <property type="match status" value="1"/>
</dbReference>
<dbReference type="InterPro" id="IPR040167">
    <property type="entry name" value="TF_CP2-like"/>
</dbReference>
<organism evidence="6 7">
    <name type="scientific">Culex pipiens pipiens</name>
    <name type="common">Northern house mosquito</name>
    <dbReference type="NCBI Taxonomy" id="38569"/>
    <lineage>
        <taxon>Eukaryota</taxon>
        <taxon>Metazoa</taxon>
        <taxon>Ecdysozoa</taxon>
        <taxon>Arthropoda</taxon>
        <taxon>Hexapoda</taxon>
        <taxon>Insecta</taxon>
        <taxon>Pterygota</taxon>
        <taxon>Neoptera</taxon>
        <taxon>Endopterygota</taxon>
        <taxon>Diptera</taxon>
        <taxon>Nematocera</taxon>
        <taxon>Culicoidea</taxon>
        <taxon>Culicidae</taxon>
        <taxon>Culicinae</taxon>
        <taxon>Culicini</taxon>
        <taxon>Culex</taxon>
        <taxon>Culex</taxon>
    </lineage>
</organism>
<dbReference type="PANTHER" id="PTHR11037:SF21">
    <property type="entry name" value="GEMINI, ISOFORM C"/>
    <property type="match status" value="1"/>
</dbReference>
<protein>
    <submittedName>
        <fullName evidence="6">Uncharacterized protein</fullName>
    </submittedName>
</protein>
<dbReference type="AlphaFoldDB" id="A0ABD1DWZ2"/>
<dbReference type="Gene3D" id="3.40.140.10">
    <property type="entry name" value="Cytidine Deaminase, domain 2"/>
    <property type="match status" value="1"/>
</dbReference>
<dbReference type="Proteomes" id="UP001562425">
    <property type="component" value="Unassembled WGS sequence"/>
</dbReference>
<reference evidence="6 7" key="1">
    <citation type="submission" date="2024-05" db="EMBL/GenBank/DDBJ databases">
        <title>Culex pipiens pipiens assembly and annotation.</title>
        <authorList>
            <person name="Alout H."/>
            <person name="Durand T."/>
        </authorList>
    </citation>
    <scope>NUCLEOTIDE SEQUENCE [LARGE SCALE GENOMIC DNA]</scope>
    <source>
        <strain evidence="6">HA-2024</strain>
        <tissue evidence="6">Whole body</tissue>
    </source>
</reference>